<sequence length="101" mass="11235">MYTKGVNLLGAAHRIMGFMLKLSLFLVLLGVSMLKQQAMKIIIMVEFMYLCVIGLLLGKVGGWLIILLMVFTALEGVVGLTLLTVMGKYKMGLGQSKFYNW</sequence>
<organism evidence="2">
    <name type="scientific">Doliolum nationalis</name>
    <name type="common">Planktonic tunicate</name>
    <dbReference type="NCBI Taxonomy" id="76841"/>
    <lineage>
        <taxon>Eukaryota</taxon>
        <taxon>Metazoa</taxon>
        <taxon>Chordata</taxon>
        <taxon>Tunicata</taxon>
        <taxon>Thaliacea</taxon>
        <taxon>Doliolida</taxon>
        <taxon>Doliolidae</taxon>
        <taxon>Doliolum</taxon>
    </lineage>
</organism>
<keyword evidence="1" id="KW-0472">Membrane</keyword>
<evidence type="ECO:0000256" key="1">
    <source>
        <dbReference type="SAM" id="Phobius"/>
    </source>
</evidence>
<gene>
    <name evidence="2" type="primary">nad4L</name>
</gene>
<dbReference type="EMBL" id="AB176541">
    <property type="protein sequence ID" value="BAD86521.1"/>
    <property type="molecule type" value="Genomic_DNA"/>
</dbReference>
<name>Q5KT45_DOLNA</name>
<feature type="transmembrane region" description="Helical" evidence="1">
    <location>
        <begin position="12"/>
        <end position="31"/>
    </location>
</feature>
<reference evidence="2" key="1">
    <citation type="journal article" date="2005" name="Mol. Phylogenet. Evol.">
        <title>Complete nucleotide sequence of the mitochondrial genome of Doliolum nationalis with implications for evolution of urochordates.</title>
        <authorList>
            <person name="Yokobori S."/>
            <person name="Oshima T."/>
            <person name="Wada H."/>
        </authorList>
    </citation>
    <scope>NUCLEOTIDE SEQUENCE</scope>
</reference>
<keyword evidence="1" id="KW-0812">Transmembrane</keyword>
<feature type="transmembrane region" description="Helical" evidence="1">
    <location>
        <begin position="38"/>
        <end position="57"/>
    </location>
</feature>
<accession>Q5KT45</accession>
<dbReference type="AlphaFoldDB" id="Q5KT45"/>
<protein>
    <submittedName>
        <fullName evidence="2">NADH dehydrogenase subunit 4L</fullName>
    </submittedName>
</protein>
<evidence type="ECO:0000313" key="2">
    <source>
        <dbReference type="EMBL" id="BAD86521.1"/>
    </source>
</evidence>
<proteinExistence type="predicted"/>
<geneLocation type="mitochondrion" evidence="2"/>
<feature type="transmembrane region" description="Helical" evidence="1">
    <location>
        <begin position="63"/>
        <end position="87"/>
    </location>
</feature>
<keyword evidence="1" id="KW-1133">Transmembrane helix</keyword>
<keyword evidence="2" id="KW-0496">Mitochondrion</keyword>